<organism evidence="1">
    <name type="scientific">bioreactor metagenome</name>
    <dbReference type="NCBI Taxonomy" id="1076179"/>
    <lineage>
        <taxon>unclassified sequences</taxon>
        <taxon>metagenomes</taxon>
        <taxon>ecological metagenomes</taxon>
    </lineage>
</organism>
<dbReference type="AlphaFoldDB" id="A0A645E6N3"/>
<sequence>MPDDIDVDLAGRGIPSANGVGPCHQQGIVHRPVEHPVGLSGCDHDVGVRVLENDLEFVVEAIGAKRLHRIAGIGSVGRQTRPPESDSAHTRGDITDAQYVEYSGGDRENIDRAQTGTHVILVSDGGAPAYWIQRCCEKAARLPCRVEDRGVRTHS</sequence>
<evidence type="ECO:0000313" key="1">
    <source>
        <dbReference type="EMBL" id="MPM97199.1"/>
    </source>
</evidence>
<protein>
    <submittedName>
        <fullName evidence="1">Uncharacterized protein</fullName>
    </submittedName>
</protein>
<gene>
    <name evidence="1" type="ORF">SDC9_144372</name>
</gene>
<reference evidence="1" key="1">
    <citation type="submission" date="2019-08" db="EMBL/GenBank/DDBJ databases">
        <authorList>
            <person name="Kucharzyk K."/>
            <person name="Murdoch R.W."/>
            <person name="Higgins S."/>
            <person name="Loffler F."/>
        </authorList>
    </citation>
    <scope>NUCLEOTIDE SEQUENCE</scope>
</reference>
<comment type="caution">
    <text evidence="1">The sequence shown here is derived from an EMBL/GenBank/DDBJ whole genome shotgun (WGS) entry which is preliminary data.</text>
</comment>
<name>A0A645E6N3_9ZZZZ</name>
<dbReference type="EMBL" id="VSSQ01043507">
    <property type="protein sequence ID" value="MPM97199.1"/>
    <property type="molecule type" value="Genomic_DNA"/>
</dbReference>
<accession>A0A645E6N3</accession>
<proteinExistence type="predicted"/>